<evidence type="ECO:0000313" key="2">
    <source>
        <dbReference type="Proteomes" id="UP000008068"/>
    </source>
</evidence>
<evidence type="ECO:0000313" key="1">
    <source>
        <dbReference type="EMBL" id="EGT39582.1"/>
    </source>
</evidence>
<dbReference type="AlphaFoldDB" id="G0NXL8"/>
<proteinExistence type="predicted"/>
<organism evidence="2">
    <name type="scientific">Caenorhabditis brenneri</name>
    <name type="common">Nematode worm</name>
    <dbReference type="NCBI Taxonomy" id="135651"/>
    <lineage>
        <taxon>Eukaryota</taxon>
        <taxon>Metazoa</taxon>
        <taxon>Ecdysozoa</taxon>
        <taxon>Nematoda</taxon>
        <taxon>Chromadorea</taxon>
        <taxon>Rhabditida</taxon>
        <taxon>Rhabditina</taxon>
        <taxon>Rhabditomorpha</taxon>
        <taxon>Rhabditoidea</taxon>
        <taxon>Rhabditidae</taxon>
        <taxon>Peloderinae</taxon>
        <taxon>Caenorhabditis</taxon>
    </lineage>
</organism>
<keyword evidence="2" id="KW-1185">Reference proteome</keyword>
<dbReference type="Proteomes" id="UP000008068">
    <property type="component" value="Unassembled WGS sequence"/>
</dbReference>
<sequence length="187" mass="21865">MYVFYHTKIWTTALSLPMIITFFSCPHELERHAIAITSLRARSLTNPSSETMRHHTRLRRNMWSCYNELMKVVGKTDVNVEAATASPTGVSEKCTPRKSTQPTGNALYREYRQRVVSLSTARAFLSLFSQSFRYHEHFLLSSIVPRRRLKDNVAKKDAWKMQLSILELITKRETNWRLRCNKIRDEG</sequence>
<dbReference type="EMBL" id="GL379973">
    <property type="protein sequence ID" value="EGT39582.1"/>
    <property type="molecule type" value="Genomic_DNA"/>
</dbReference>
<dbReference type="InParanoid" id="G0NXL8"/>
<accession>G0NXL8</accession>
<reference evidence="2" key="1">
    <citation type="submission" date="2011-07" db="EMBL/GenBank/DDBJ databases">
        <authorList>
            <consortium name="Caenorhabditis brenneri Sequencing and Analysis Consortium"/>
            <person name="Wilson R.K."/>
        </authorList>
    </citation>
    <scope>NUCLEOTIDE SEQUENCE [LARGE SCALE GENOMIC DNA]</scope>
    <source>
        <strain evidence="2">PB2801</strain>
    </source>
</reference>
<dbReference type="HOGENOM" id="CLU_1448923_0_0_1"/>
<gene>
    <name evidence="1" type="ORF">CAEBREN_01884</name>
</gene>
<name>G0NXL8_CAEBE</name>
<protein>
    <submittedName>
        <fullName evidence="1">Uncharacterized protein</fullName>
    </submittedName>
</protein>